<dbReference type="Proteomes" id="UP000827986">
    <property type="component" value="Unassembled WGS sequence"/>
</dbReference>
<gene>
    <name evidence="2" type="ORF">KIL84_002110</name>
</gene>
<dbReference type="EMBL" id="JAHDVG010000469">
    <property type="protein sequence ID" value="KAH1181176.1"/>
    <property type="molecule type" value="Genomic_DNA"/>
</dbReference>
<name>A0A9D3XKF5_9SAUR</name>
<evidence type="ECO:0000313" key="2">
    <source>
        <dbReference type="EMBL" id="KAH1181176.1"/>
    </source>
</evidence>
<reference evidence="2" key="1">
    <citation type="submission" date="2021-09" db="EMBL/GenBank/DDBJ databases">
        <title>The genome of Mauremys mutica provides insights into the evolution of semi-aquatic lifestyle.</title>
        <authorList>
            <person name="Gong S."/>
            <person name="Gao Y."/>
        </authorList>
    </citation>
    <scope>NUCLEOTIDE SEQUENCE</scope>
    <source>
        <strain evidence="2">MM-2020</strain>
        <tissue evidence="2">Muscle</tissue>
    </source>
</reference>
<evidence type="ECO:0000313" key="3">
    <source>
        <dbReference type="Proteomes" id="UP000827986"/>
    </source>
</evidence>
<accession>A0A9D3XKF5</accession>
<comment type="caution">
    <text evidence="2">The sequence shown here is derived from an EMBL/GenBank/DDBJ whole genome shotgun (WGS) entry which is preliminary data.</text>
</comment>
<dbReference type="AlphaFoldDB" id="A0A9D3XKF5"/>
<evidence type="ECO:0000256" key="1">
    <source>
        <dbReference type="SAM" id="MobiDB-lite"/>
    </source>
</evidence>
<feature type="region of interest" description="Disordered" evidence="1">
    <location>
        <begin position="1"/>
        <end position="92"/>
    </location>
</feature>
<proteinExistence type="predicted"/>
<sequence>MLQPVRPGRLPAARTAPRRGQDGAAPGPSHRRQGTRFTPANGKGRELVPSRSGATSRSAVRSPAQPEGERGRGNPGKAEIGPRRWSFGALDGRPQRFGGHWLSDPALQALAVTPAGTERGPDPLGPSPVHGPFSFSWVGGGEASQPHFLPLLVSEPAPPAGCSRGPGLQEAARGRSSSSTLPIHGMVNSRHLQRLFGNSDWALVWWAAVGSGATLPGGRSPPSCRVLGPSPEASVALLEGRMRPAISTPCTFFCCGKEPPPARGREMRTPSYCEACTRRGELRGCLWLSLSSPGGGFPGGWRAGKLGPSLQGSRPFENQPGRHLPCQLCVVLLAQPWARPGLSPAAGHLCARLPAQGAGRTRRT</sequence>
<protein>
    <submittedName>
        <fullName evidence="2">Uncharacterized protein</fullName>
    </submittedName>
</protein>
<organism evidence="2 3">
    <name type="scientific">Mauremys mutica</name>
    <name type="common">yellowpond turtle</name>
    <dbReference type="NCBI Taxonomy" id="74926"/>
    <lineage>
        <taxon>Eukaryota</taxon>
        <taxon>Metazoa</taxon>
        <taxon>Chordata</taxon>
        <taxon>Craniata</taxon>
        <taxon>Vertebrata</taxon>
        <taxon>Euteleostomi</taxon>
        <taxon>Archelosauria</taxon>
        <taxon>Testudinata</taxon>
        <taxon>Testudines</taxon>
        <taxon>Cryptodira</taxon>
        <taxon>Durocryptodira</taxon>
        <taxon>Testudinoidea</taxon>
        <taxon>Geoemydidae</taxon>
        <taxon>Geoemydinae</taxon>
        <taxon>Mauremys</taxon>
    </lineage>
</organism>
<keyword evidence="3" id="KW-1185">Reference proteome</keyword>